<comment type="catalytic activity">
    <reaction evidence="1">
        <text>ATP + protein L-histidine = ADP + protein N-phospho-L-histidine.</text>
        <dbReference type="EC" id="2.7.13.3"/>
    </reaction>
</comment>
<reference evidence="11" key="2">
    <citation type="submission" date="2020-09" db="EMBL/GenBank/DDBJ databases">
        <authorList>
            <person name="Sun Q."/>
            <person name="Ohkuma M."/>
        </authorList>
    </citation>
    <scope>NUCLEOTIDE SEQUENCE</scope>
    <source>
        <strain evidence="11">JCM 4633</strain>
    </source>
</reference>
<dbReference type="Proteomes" id="UP000646244">
    <property type="component" value="Unassembled WGS sequence"/>
</dbReference>
<feature type="transmembrane region" description="Helical" evidence="9">
    <location>
        <begin position="24"/>
        <end position="45"/>
    </location>
</feature>
<sequence>MRERVPGGVRSAGGHGRAREGGGLWLLLAGVVALAAGIAGGWAYARAGASGPDVVRDVTVGWAFAGAGLVARWRRPANRTGQLMVAEGLTWFLGNLQGTSVPVLFAVGAWGEALNLAVLAHLFLAFPDGRLTTPLTRRVVVSSYVLVAVGGLLRVLTYDPSLDGSATYLTCGACGPNAFLVHRDPALFEAIDLVYRWVGAGLTVVTVVALIRSWRASCRARRRALMPAWISVVVASSLVGWEVFYVLAPGLLGPGEEAVALLSDLSEIAVPLAFLVGLLRMRLRRSAVGNVVIEVGADPTPRRLQDVLGRLLGDPSLRLGLWADEARAYLDPDGRPLRHTRPGAGLSVTPVGSPGSPSAILVHDATFDDDRELLAAVGASVRLCLENTWLRSEAAMRVRESRAVNSRILEAADRERQQLERDLHDGAQTRLVFALMALRRLDAGLSDSSDARLRNAVAETDRTLRMALEDLRGIARGIHPAVLTREGLGPAVTALAEQAEVPVVVSVEPRRYAPLTESTAYFAVCEALTNAAKYARAGAVRVSARHDDGWLVVEVADDGVGGADPARGTGLRGLADRLAALGGALRVTSPVGGGTRVRVELPCA</sequence>
<evidence type="ECO:0000313" key="12">
    <source>
        <dbReference type="Proteomes" id="UP000646244"/>
    </source>
</evidence>
<evidence type="ECO:0000256" key="3">
    <source>
        <dbReference type="ARBA" id="ARBA00022553"/>
    </source>
</evidence>
<dbReference type="InterPro" id="IPR003594">
    <property type="entry name" value="HATPase_dom"/>
</dbReference>
<dbReference type="GO" id="GO:0016020">
    <property type="term" value="C:membrane"/>
    <property type="evidence" value="ECO:0007669"/>
    <property type="project" value="InterPro"/>
</dbReference>
<dbReference type="Gene3D" id="3.30.565.10">
    <property type="entry name" value="Histidine kinase-like ATPase, C-terminal domain"/>
    <property type="match status" value="1"/>
</dbReference>
<evidence type="ECO:0000259" key="10">
    <source>
        <dbReference type="SMART" id="SM00387"/>
    </source>
</evidence>
<reference evidence="11" key="1">
    <citation type="journal article" date="2014" name="Int. J. Syst. Evol. Microbiol.">
        <title>Complete genome sequence of Corynebacterium casei LMG S-19264T (=DSM 44701T), isolated from a smear-ripened cheese.</title>
        <authorList>
            <consortium name="US DOE Joint Genome Institute (JGI-PGF)"/>
            <person name="Walter F."/>
            <person name="Albersmeier A."/>
            <person name="Kalinowski J."/>
            <person name="Ruckert C."/>
        </authorList>
    </citation>
    <scope>NUCLEOTIDE SEQUENCE</scope>
    <source>
        <strain evidence="11">JCM 4633</strain>
    </source>
</reference>
<dbReference type="Pfam" id="PF02518">
    <property type="entry name" value="HATPase_c"/>
    <property type="match status" value="1"/>
</dbReference>
<dbReference type="Pfam" id="PF07730">
    <property type="entry name" value="HisKA_3"/>
    <property type="match status" value="1"/>
</dbReference>
<evidence type="ECO:0000256" key="4">
    <source>
        <dbReference type="ARBA" id="ARBA00022679"/>
    </source>
</evidence>
<evidence type="ECO:0000313" key="11">
    <source>
        <dbReference type="EMBL" id="GHC34874.1"/>
    </source>
</evidence>
<keyword evidence="5" id="KW-0547">Nucleotide-binding</keyword>
<feature type="transmembrane region" description="Helical" evidence="9">
    <location>
        <begin position="194"/>
        <end position="214"/>
    </location>
</feature>
<dbReference type="InterPro" id="IPR011712">
    <property type="entry name" value="Sig_transdc_His_kin_sub3_dim/P"/>
</dbReference>
<evidence type="ECO:0000256" key="9">
    <source>
        <dbReference type="SAM" id="Phobius"/>
    </source>
</evidence>
<comment type="caution">
    <text evidence="11">The sequence shown here is derived from an EMBL/GenBank/DDBJ whole genome shotgun (WGS) entry which is preliminary data.</text>
</comment>
<accession>A0A918TC56</accession>
<keyword evidence="7" id="KW-0067">ATP-binding</keyword>
<dbReference type="PANTHER" id="PTHR24421">
    <property type="entry name" value="NITRATE/NITRITE SENSOR PROTEIN NARX-RELATED"/>
    <property type="match status" value="1"/>
</dbReference>
<dbReference type="InterPro" id="IPR050482">
    <property type="entry name" value="Sensor_HK_TwoCompSys"/>
</dbReference>
<feature type="transmembrane region" description="Helical" evidence="9">
    <location>
        <begin position="103"/>
        <end position="126"/>
    </location>
</feature>
<dbReference type="GO" id="GO:0005524">
    <property type="term" value="F:ATP binding"/>
    <property type="evidence" value="ECO:0007669"/>
    <property type="project" value="UniProtKB-KW"/>
</dbReference>
<keyword evidence="4" id="KW-0808">Transferase</keyword>
<dbReference type="SUPFAM" id="SSF55874">
    <property type="entry name" value="ATPase domain of HSP90 chaperone/DNA topoisomerase II/histidine kinase"/>
    <property type="match status" value="1"/>
</dbReference>
<dbReference type="CDD" id="cd16917">
    <property type="entry name" value="HATPase_UhpB-NarQ-NarX-like"/>
    <property type="match status" value="1"/>
</dbReference>
<keyword evidence="9" id="KW-1133">Transmembrane helix</keyword>
<feature type="transmembrane region" description="Helical" evidence="9">
    <location>
        <begin position="226"/>
        <end position="247"/>
    </location>
</feature>
<dbReference type="PANTHER" id="PTHR24421:SF10">
    <property type="entry name" value="NITRATE_NITRITE SENSOR PROTEIN NARQ"/>
    <property type="match status" value="1"/>
</dbReference>
<dbReference type="GO" id="GO:0000155">
    <property type="term" value="F:phosphorelay sensor kinase activity"/>
    <property type="evidence" value="ECO:0007669"/>
    <property type="project" value="InterPro"/>
</dbReference>
<dbReference type="EMBL" id="BMVB01000001">
    <property type="protein sequence ID" value="GHC34874.1"/>
    <property type="molecule type" value="Genomic_DNA"/>
</dbReference>
<gene>
    <name evidence="11" type="ORF">GCM10010507_04710</name>
</gene>
<evidence type="ECO:0000256" key="8">
    <source>
        <dbReference type="ARBA" id="ARBA00023012"/>
    </source>
</evidence>
<dbReference type="InterPro" id="IPR036890">
    <property type="entry name" value="HATPase_C_sf"/>
</dbReference>
<keyword evidence="8" id="KW-0902">Two-component regulatory system</keyword>
<evidence type="ECO:0000256" key="7">
    <source>
        <dbReference type="ARBA" id="ARBA00022840"/>
    </source>
</evidence>
<evidence type="ECO:0000256" key="2">
    <source>
        <dbReference type="ARBA" id="ARBA00012438"/>
    </source>
</evidence>
<keyword evidence="9" id="KW-0472">Membrane</keyword>
<dbReference type="AlphaFoldDB" id="A0A918TC56"/>
<dbReference type="GO" id="GO:0046983">
    <property type="term" value="F:protein dimerization activity"/>
    <property type="evidence" value="ECO:0007669"/>
    <property type="project" value="InterPro"/>
</dbReference>
<dbReference type="EC" id="2.7.13.3" evidence="2"/>
<keyword evidence="9" id="KW-0812">Transmembrane</keyword>
<proteinExistence type="predicted"/>
<dbReference type="SMART" id="SM00387">
    <property type="entry name" value="HATPase_c"/>
    <property type="match status" value="1"/>
</dbReference>
<keyword evidence="6" id="KW-0418">Kinase</keyword>
<feature type="transmembrane region" description="Helical" evidence="9">
    <location>
        <begin position="138"/>
        <end position="156"/>
    </location>
</feature>
<name>A0A918TC56_STRCJ</name>
<dbReference type="Gene3D" id="1.20.5.1930">
    <property type="match status" value="1"/>
</dbReference>
<keyword evidence="3" id="KW-0597">Phosphoprotein</keyword>
<evidence type="ECO:0000256" key="5">
    <source>
        <dbReference type="ARBA" id="ARBA00022741"/>
    </source>
</evidence>
<evidence type="ECO:0000256" key="6">
    <source>
        <dbReference type="ARBA" id="ARBA00022777"/>
    </source>
</evidence>
<protein>
    <recommendedName>
        <fullName evidence="2">histidine kinase</fullName>
        <ecNumber evidence="2">2.7.13.3</ecNumber>
    </recommendedName>
</protein>
<organism evidence="11 12">
    <name type="scientific">Streptomyces cinnamoneus</name>
    <name type="common">Streptoverticillium cinnamoneum</name>
    <dbReference type="NCBI Taxonomy" id="53446"/>
    <lineage>
        <taxon>Bacteria</taxon>
        <taxon>Bacillati</taxon>
        <taxon>Actinomycetota</taxon>
        <taxon>Actinomycetes</taxon>
        <taxon>Kitasatosporales</taxon>
        <taxon>Streptomycetaceae</taxon>
        <taxon>Streptomyces</taxon>
        <taxon>Streptomyces cinnamoneus group</taxon>
    </lineage>
</organism>
<feature type="domain" description="Histidine kinase/HSP90-like ATPase" evidence="10">
    <location>
        <begin position="515"/>
        <end position="604"/>
    </location>
</feature>
<evidence type="ECO:0000256" key="1">
    <source>
        <dbReference type="ARBA" id="ARBA00000085"/>
    </source>
</evidence>